<evidence type="ECO:0000259" key="5">
    <source>
        <dbReference type="PROSITE" id="PS50887"/>
    </source>
</evidence>
<sequence>MTITSEELIVHKDNYIKTQYKVFTKVLDSLLDYTLFKTDNYIEDIENNLNILNKVFSENNMDGISYLCRECNDIILNLKHAKDENKSLIYDALLCLSKLKNTFNELIQPKINSNEIEPLNNNDWEQSTWVQEYTNMTYTGNILIVDDDLLLLAILESIFRKEGYRVFVSSKPAEVIEIIEEQKIDVVLLDLIMPEKNGFEVFSEIKSIKPEICVIFLTANTKFEDKVKAIKAGVDGYITKPFQEEEVIANVESLLKKANIQRTSIFHDSLTGAFTRKYFKQRFNEERLKNMKDNTPLSVAFLDIDYFKKINDTYGHVFGDYILQAFAQKLRKYIRDSDELYRFGGDEFLILFTNTTQQDSYSVLERIRTHIEGHVFSLDEINEKVSISFSAGISMLDNPNEDMEKLLDKADKALYLSKETGRGKTTIREKINETITAKKKILIADEINIIGNLIKSRLIALGYSVTFAKNQNELMEKLDELSPDLVLLDILLPQFNVADTLKKILNKDNNVNSKVILVSSKQKDAQLSKYFKLGVHDYIQKPFSLQEIEQRIRRQLQ</sequence>
<dbReference type="GO" id="GO:0043709">
    <property type="term" value="P:cell adhesion involved in single-species biofilm formation"/>
    <property type="evidence" value="ECO:0007669"/>
    <property type="project" value="TreeGrafter"/>
</dbReference>
<dbReference type="CDD" id="cd00156">
    <property type="entry name" value="REC"/>
    <property type="match status" value="1"/>
</dbReference>
<dbReference type="Gene3D" id="3.40.50.2300">
    <property type="match status" value="2"/>
</dbReference>
<feature type="modified residue" description="4-aspartylphosphate" evidence="3">
    <location>
        <position position="190"/>
    </location>
</feature>
<feature type="domain" description="Response regulatory" evidence="4">
    <location>
        <begin position="440"/>
        <end position="556"/>
    </location>
</feature>
<dbReference type="InterPro" id="IPR011006">
    <property type="entry name" value="CheY-like_superfamily"/>
</dbReference>
<evidence type="ECO:0000313" key="6">
    <source>
        <dbReference type="EMBL" id="TCQ06673.1"/>
    </source>
</evidence>
<dbReference type="Pfam" id="PF00990">
    <property type="entry name" value="GGDEF"/>
    <property type="match status" value="1"/>
</dbReference>
<dbReference type="InterPro" id="IPR029787">
    <property type="entry name" value="Nucleotide_cyclase"/>
</dbReference>
<dbReference type="FunFam" id="3.30.70.270:FF:000001">
    <property type="entry name" value="Diguanylate cyclase domain protein"/>
    <property type="match status" value="1"/>
</dbReference>
<dbReference type="EMBL" id="SLYC01000003">
    <property type="protein sequence ID" value="TCQ06673.1"/>
    <property type="molecule type" value="Genomic_DNA"/>
</dbReference>
<dbReference type="SUPFAM" id="SSF52172">
    <property type="entry name" value="CheY-like"/>
    <property type="match status" value="2"/>
</dbReference>
<feature type="modified residue" description="4-aspartylphosphate" evidence="3">
    <location>
        <position position="489"/>
    </location>
</feature>
<dbReference type="GO" id="GO:0005886">
    <property type="term" value="C:plasma membrane"/>
    <property type="evidence" value="ECO:0007669"/>
    <property type="project" value="TreeGrafter"/>
</dbReference>
<dbReference type="PANTHER" id="PTHR45138">
    <property type="entry name" value="REGULATORY COMPONENTS OF SENSORY TRANSDUCTION SYSTEM"/>
    <property type="match status" value="1"/>
</dbReference>
<dbReference type="Pfam" id="PF00072">
    <property type="entry name" value="Response_reg"/>
    <property type="match status" value="2"/>
</dbReference>
<dbReference type="Proteomes" id="UP000295504">
    <property type="component" value="Unassembled WGS sequence"/>
</dbReference>
<dbReference type="GO" id="GO:1902201">
    <property type="term" value="P:negative regulation of bacterial-type flagellum-dependent cell motility"/>
    <property type="evidence" value="ECO:0007669"/>
    <property type="project" value="TreeGrafter"/>
</dbReference>
<dbReference type="PROSITE" id="PS50887">
    <property type="entry name" value="GGDEF"/>
    <property type="match status" value="1"/>
</dbReference>
<dbReference type="GO" id="GO:0000160">
    <property type="term" value="P:phosphorelay signal transduction system"/>
    <property type="evidence" value="ECO:0007669"/>
    <property type="project" value="InterPro"/>
</dbReference>
<dbReference type="OrthoDB" id="9784397at2"/>
<feature type="domain" description="GGDEF" evidence="5">
    <location>
        <begin position="295"/>
        <end position="430"/>
    </location>
</feature>
<feature type="domain" description="Response regulatory" evidence="4">
    <location>
        <begin position="141"/>
        <end position="255"/>
    </location>
</feature>
<dbReference type="Gene3D" id="3.30.70.270">
    <property type="match status" value="1"/>
</dbReference>
<dbReference type="SMART" id="SM00267">
    <property type="entry name" value="GGDEF"/>
    <property type="match status" value="1"/>
</dbReference>
<reference evidence="6 7" key="1">
    <citation type="submission" date="2019-03" db="EMBL/GenBank/DDBJ databases">
        <title>Genomic Encyclopedia of Type Strains, Phase IV (KMG-IV): sequencing the most valuable type-strain genomes for metagenomic binning, comparative biology and taxonomic classification.</title>
        <authorList>
            <person name="Goeker M."/>
        </authorList>
    </citation>
    <scope>NUCLEOTIDE SEQUENCE [LARGE SCALE GENOMIC DNA]</scope>
    <source>
        <strain evidence="6 7">DSM 100013</strain>
    </source>
</reference>
<protein>
    <recommendedName>
        <fullName evidence="1">Stage 0 sporulation protein A homolog</fullName>
    </recommendedName>
</protein>
<dbReference type="InterPro" id="IPR001789">
    <property type="entry name" value="Sig_transdc_resp-reg_receiver"/>
</dbReference>
<dbReference type="SUPFAM" id="SSF55073">
    <property type="entry name" value="Nucleotide cyclase"/>
    <property type="match status" value="1"/>
</dbReference>
<dbReference type="RefSeq" id="WP_132847556.1">
    <property type="nucleotide sequence ID" value="NZ_CP058648.1"/>
</dbReference>
<dbReference type="InterPro" id="IPR000160">
    <property type="entry name" value="GGDEF_dom"/>
</dbReference>
<dbReference type="GO" id="GO:0052621">
    <property type="term" value="F:diguanylate cyclase activity"/>
    <property type="evidence" value="ECO:0007669"/>
    <property type="project" value="TreeGrafter"/>
</dbReference>
<dbReference type="AlphaFoldDB" id="A0A4R2UG14"/>
<gene>
    <name evidence="6" type="ORF">EDD79_1003100</name>
</gene>
<accession>A0A4R2UG14</accession>
<comment type="caution">
    <text evidence="6">The sequence shown here is derived from an EMBL/GenBank/DDBJ whole genome shotgun (WGS) entry which is preliminary data.</text>
</comment>
<dbReference type="NCBIfam" id="TIGR00254">
    <property type="entry name" value="GGDEF"/>
    <property type="match status" value="1"/>
</dbReference>
<comment type="function">
    <text evidence="2">May play the central regulatory role in sporulation. It may be an element of the effector pathway responsible for the activation of sporulation genes in response to nutritional stress. Spo0A may act in concert with spo0H (a sigma factor) to control the expression of some genes that are critical to the sporulation process.</text>
</comment>
<proteinExistence type="predicted"/>
<dbReference type="PANTHER" id="PTHR45138:SF9">
    <property type="entry name" value="DIGUANYLATE CYCLASE DGCM-RELATED"/>
    <property type="match status" value="1"/>
</dbReference>
<name>A0A4R2UG14_9FIRM</name>
<evidence type="ECO:0000313" key="7">
    <source>
        <dbReference type="Proteomes" id="UP000295504"/>
    </source>
</evidence>
<dbReference type="CDD" id="cd01949">
    <property type="entry name" value="GGDEF"/>
    <property type="match status" value="1"/>
</dbReference>
<evidence type="ECO:0000256" key="1">
    <source>
        <dbReference type="ARBA" id="ARBA00018672"/>
    </source>
</evidence>
<evidence type="ECO:0000256" key="2">
    <source>
        <dbReference type="ARBA" id="ARBA00024867"/>
    </source>
</evidence>
<evidence type="ECO:0000256" key="3">
    <source>
        <dbReference type="PROSITE-ProRule" id="PRU00169"/>
    </source>
</evidence>
<keyword evidence="7" id="KW-1185">Reference proteome</keyword>
<dbReference type="InterPro" id="IPR050469">
    <property type="entry name" value="Diguanylate_Cyclase"/>
</dbReference>
<dbReference type="SMART" id="SM00448">
    <property type="entry name" value="REC"/>
    <property type="match status" value="2"/>
</dbReference>
<organism evidence="6 7">
    <name type="scientific">Serpentinicella alkaliphila</name>
    <dbReference type="NCBI Taxonomy" id="1734049"/>
    <lineage>
        <taxon>Bacteria</taxon>
        <taxon>Bacillati</taxon>
        <taxon>Bacillota</taxon>
        <taxon>Clostridia</taxon>
        <taxon>Peptostreptococcales</taxon>
        <taxon>Natronincolaceae</taxon>
        <taxon>Serpentinicella</taxon>
    </lineage>
</organism>
<evidence type="ECO:0000259" key="4">
    <source>
        <dbReference type="PROSITE" id="PS50110"/>
    </source>
</evidence>
<dbReference type="PROSITE" id="PS50110">
    <property type="entry name" value="RESPONSE_REGULATORY"/>
    <property type="match status" value="2"/>
</dbReference>
<keyword evidence="3" id="KW-0597">Phosphoprotein</keyword>
<dbReference type="InterPro" id="IPR043128">
    <property type="entry name" value="Rev_trsase/Diguanyl_cyclase"/>
</dbReference>